<reference evidence="7" key="1">
    <citation type="submission" date="2022-10" db="EMBL/GenBank/DDBJ databases">
        <title>Comparative genomic analysis of Cohnella hashimotonis sp. nov., isolated from the International Space Station.</title>
        <authorList>
            <person name="Simpson A."/>
            <person name="Venkateswaran K."/>
        </authorList>
    </citation>
    <scope>NUCLEOTIDE SEQUENCE</scope>
    <source>
        <strain evidence="7">DSM 28161</strain>
    </source>
</reference>
<dbReference type="Pfam" id="PF06803">
    <property type="entry name" value="DUF1232"/>
    <property type="match status" value="1"/>
</dbReference>
<evidence type="ECO:0000256" key="1">
    <source>
        <dbReference type="ARBA" id="ARBA00004127"/>
    </source>
</evidence>
<name>A0A9X4QWP1_9BACL</name>
<keyword evidence="8" id="KW-1185">Reference proteome</keyword>
<feature type="domain" description="DUF1232" evidence="6">
    <location>
        <begin position="25"/>
        <end position="61"/>
    </location>
</feature>
<sequence length="140" mass="15785">MAKKLKSNLLAMYLAYRDPRVPLFAKAFTLCVVAYAFSPIDLIPDFIPVLGYLDDLIIVPLGVYIALKLLPREVLEECRARAEALRGRGKQKNWIAGALIIALWIALAVWGELVCIWMVGAIGLRGDEVRRWKTHCLYLS</sequence>
<evidence type="ECO:0000259" key="6">
    <source>
        <dbReference type="Pfam" id="PF06803"/>
    </source>
</evidence>
<accession>A0A9X4QWP1</accession>
<keyword evidence="4 5" id="KW-0472">Membrane</keyword>
<dbReference type="GO" id="GO:0012505">
    <property type="term" value="C:endomembrane system"/>
    <property type="evidence" value="ECO:0007669"/>
    <property type="project" value="UniProtKB-SubCell"/>
</dbReference>
<evidence type="ECO:0000313" key="8">
    <source>
        <dbReference type="Proteomes" id="UP001153404"/>
    </source>
</evidence>
<keyword evidence="3 5" id="KW-1133">Transmembrane helix</keyword>
<feature type="transmembrane region" description="Helical" evidence="5">
    <location>
        <begin position="21"/>
        <end position="40"/>
    </location>
</feature>
<gene>
    <name evidence="7" type="ORF">OMP40_35570</name>
</gene>
<comment type="subcellular location">
    <subcellularLocation>
        <location evidence="1">Endomembrane system</location>
        <topology evidence="1">Multi-pass membrane protein</topology>
    </subcellularLocation>
</comment>
<comment type="caution">
    <text evidence="7">The sequence shown here is derived from an EMBL/GenBank/DDBJ whole genome shotgun (WGS) entry which is preliminary data.</text>
</comment>
<feature type="transmembrane region" description="Helical" evidence="5">
    <location>
        <begin position="94"/>
        <end position="119"/>
    </location>
</feature>
<dbReference type="EMBL" id="JAPDIA010000009">
    <property type="protein sequence ID" value="MDG0814015.1"/>
    <property type="molecule type" value="Genomic_DNA"/>
</dbReference>
<evidence type="ECO:0000256" key="5">
    <source>
        <dbReference type="SAM" id="Phobius"/>
    </source>
</evidence>
<evidence type="ECO:0000256" key="2">
    <source>
        <dbReference type="ARBA" id="ARBA00022692"/>
    </source>
</evidence>
<organism evidence="7 8">
    <name type="scientific">Cohnella rhizosphaerae</name>
    <dbReference type="NCBI Taxonomy" id="1457232"/>
    <lineage>
        <taxon>Bacteria</taxon>
        <taxon>Bacillati</taxon>
        <taxon>Bacillota</taxon>
        <taxon>Bacilli</taxon>
        <taxon>Bacillales</taxon>
        <taxon>Paenibacillaceae</taxon>
        <taxon>Cohnella</taxon>
    </lineage>
</organism>
<dbReference type="InterPro" id="IPR010652">
    <property type="entry name" value="DUF1232"/>
</dbReference>
<dbReference type="RefSeq" id="WP_277539712.1">
    <property type="nucleotide sequence ID" value="NZ_JAPDIA010000009.1"/>
</dbReference>
<proteinExistence type="predicted"/>
<evidence type="ECO:0000256" key="3">
    <source>
        <dbReference type="ARBA" id="ARBA00022989"/>
    </source>
</evidence>
<keyword evidence="2 5" id="KW-0812">Transmembrane</keyword>
<protein>
    <submittedName>
        <fullName evidence="7">YkvA family protein</fullName>
    </submittedName>
</protein>
<evidence type="ECO:0000256" key="4">
    <source>
        <dbReference type="ARBA" id="ARBA00023136"/>
    </source>
</evidence>
<evidence type="ECO:0000313" key="7">
    <source>
        <dbReference type="EMBL" id="MDG0814015.1"/>
    </source>
</evidence>
<dbReference type="AlphaFoldDB" id="A0A9X4QWP1"/>
<dbReference type="Proteomes" id="UP001153404">
    <property type="component" value="Unassembled WGS sequence"/>
</dbReference>